<dbReference type="RefSeq" id="WP_103130861.1">
    <property type="nucleotide sequence ID" value="NZ_BFAG01000015.1"/>
</dbReference>
<evidence type="ECO:0000259" key="6">
    <source>
        <dbReference type="PROSITE" id="PS50850"/>
    </source>
</evidence>
<dbReference type="AlphaFoldDB" id="A0A2I9DQJ9"/>
<protein>
    <recommendedName>
        <fullName evidence="6">Major facilitator superfamily (MFS) profile domain-containing protein</fullName>
    </recommendedName>
</protein>
<dbReference type="InterPro" id="IPR036259">
    <property type="entry name" value="MFS_trans_sf"/>
</dbReference>
<dbReference type="PANTHER" id="PTHR42718:SF9">
    <property type="entry name" value="MAJOR FACILITATOR SUPERFAMILY MULTIDRUG TRANSPORTER MFSC"/>
    <property type="match status" value="1"/>
</dbReference>
<keyword evidence="5" id="KW-0472">Membrane</keyword>
<evidence type="ECO:0000256" key="2">
    <source>
        <dbReference type="ARBA" id="ARBA00022448"/>
    </source>
</evidence>
<evidence type="ECO:0000256" key="4">
    <source>
        <dbReference type="ARBA" id="ARBA00022989"/>
    </source>
</evidence>
<dbReference type="InterPro" id="IPR011701">
    <property type="entry name" value="MFS"/>
</dbReference>
<organism evidence="7 8">
    <name type="scientific">Deinococcus aerius</name>
    <dbReference type="NCBI Taxonomy" id="200253"/>
    <lineage>
        <taxon>Bacteria</taxon>
        <taxon>Thermotogati</taxon>
        <taxon>Deinococcota</taxon>
        <taxon>Deinococci</taxon>
        <taxon>Deinococcales</taxon>
        <taxon>Deinococcaceae</taxon>
        <taxon>Deinococcus</taxon>
    </lineage>
</organism>
<name>A0A2I9DQJ9_9DEIO</name>
<dbReference type="EMBL" id="BFAG01000015">
    <property type="protein sequence ID" value="GBF07551.1"/>
    <property type="molecule type" value="Genomic_DNA"/>
</dbReference>
<comment type="subcellular location">
    <subcellularLocation>
        <location evidence="1">Membrane</location>
        <topology evidence="1">Multi-pass membrane protein</topology>
    </subcellularLocation>
</comment>
<dbReference type="PANTHER" id="PTHR42718">
    <property type="entry name" value="MAJOR FACILITATOR SUPERFAMILY MULTIDRUG TRANSPORTER MFSC"/>
    <property type="match status" value="1"/>
</dbReference>
<dbReference type="SUPFAM" id="SSF103473">
    <property type="entry name" value="MFS general substrate transporter"/>
    <property type="match status" value="1"/>
</dbReference>
<dbReference type="Proteomes" id="UP000236569">
    <property type="component" value="Unassembled WGS sequence"/>
</dbReference>
<comment type="caution">
    <text evidence="7">The sequence shown here is derived from an EMBL/GenBank/DDBJ whole genome shotgun (WGS) entry which is preliminary data.</text>
</comment>
<dbReference type="Pfam" id="PF07690">
    <property type="entry name" value="MFS_1"/>
    <property type="match status" value="1"/>
</dbReference>
<dbReference type="PROSITE" id="PS50850">
    <property type="entry name" value="MFS"/>
    <property type="match status" value="1"/>
</dbReference>
<keyword evidence="2" id="KW-0813">Transport</keyword>
<gene>
    <name evidence="7" type="ORF">DAERI_150069</name>
</gene>
<dbReference type="Gene3D" id="1.20.1720.10">
    <property type="entry name" value="Multidrug resistance protein D"/>
    <property type="match status" value="1"/>
</dbReference>
<dbReference type="GO" id="GO:0022857">
    <property type="term" value="F:transmembrane transporter activity"/>
    <property type="evidence" value="ECO:0007669"/>
    <property type="project" value="InterPro"/>
</dbReference>
<feature type="domain" description="Major facilitator superfamily (MFS) profile" evidence="6">
    <location>
        <begin position="1"/>
        <end position="73"/>
    </location>
</feature>
<evidence type="ECO:0000256" key="1">
    <source>
        <dbReference type="ARBA" id="ARBA00004141"/>
    </source>
</evidence>
<keyword evidence="3" id="KW-0812">Transmembrane</keyword>
<keyword evidence="8" id="KW-1185">Reference proteome</keyword>
<accession>A0A2I9DQJ9</accession>
<evidence type="ECO:0000256" key="3">
    <source>
        <dbReference type="ARBA" id="ARBA00022692"/>
    </source>
</evidence>
<keyword evidence="4" id="KW-1133">Transmembrane helix</keyword>
<sequence length="73" mass="6989">MFTLAPGTLVLMTARAGQGIGAALLPPASLALITASSPDLATRRRALGCWGAAAGVAFAGGPLLGGLLTSGLG</sequence>
<reference evidence="8" key="1">
    <citation type="submission" date="2018-01" db="EMBL/GenBank/DDBJ databases">
        <title>Draft Genome Sequence of the Radioresistant Bacterium Deinococcus aerius TR0125, Isolated from the Higher Atmosphere above Japan.</title>
        <authorList>
            <person name="Satoh K."/>
            <person name="Arai H."/>
            <person name="Sanzen T."/>
            <person name="Kawaguchi Y."/>
            <person name="Hayashi H."/>
            <person name="Yokobori S."/>
            <person name="Yamagishi A."/>
            <person name="Oono Y."/>
            <person name="Narumi I."/>
        </authorList>
    </citation>
    <scope>NUCLEOTIDE SEQUENCE [LARGE SCALE GENOMIC DNA]</scope>
    <source>
        <strain evidence="8">TR0125</strain>
    </source>
</reference>
<evidence type="ECO:0000256" key="5">
    <source>
        <dbReference type="ARBA" id="ARBA00023136"/>
    </source>
</evidence>
<dbReference type="GO" id="GO:0016020">
    <property type="term" value="C:membrane"/>
    <property type="evidence" value="ECO:0007669"/>
    <property type="project" value="UniProtKB-SubCell"/>
</dbReference>
<proteinExistence type="predicted"/>
<dbReference type="InterPro" id="IPR020846">
    <property type="entry name" value="MFS_dom"/>
</dbReference>
<evidence type="ECO:0000313" key="7">
    <source>
        <dbReference type="EMBL" id="GBF07551.1"/>
    </source>
</evidence>
<evidence type="ECO:0000313" key="8">
    <source>
        <dbReference type="Proteomes" id="UP000236569"/>
    </source>
</evidence>